<organism evidence="3 4">
    <name type="scientific">Candidatus Kuenenbacteria bacterium GW2011_GWA2_42_15</name>
    <dbReference type="NCBI Taxonomy" id="1618677"/>
    <lineage>
        <taxon>Bacteria</taxon>
        <taxon>Candidatus Kueneniibacteriota</taxon>
    </lineage>
</organism>
<proteinExistence type="predicted"/>
<dbReference type="InterPro" id="IPR037185">
    <property type="entry name" value="EmrE-like"/>
</dbReference>
<feature type="transmembrane region" description="Helical" evidence="1">
    <location>
        <begin position="117"/>
        <end position="138"/>
    </location>
</feature>
<keyword evidence="1" id="KW-1133">Transmembrane helix</keyword>
<evidence type="ECO:0000259" key="2">
    <source>
        <dbReference type="Pfam" id="PF00892"/>
    </source>
</evidence>
<feature type="transmembrane region" description="Helical" evidence="1">
    <location>
        <begin position="37"/>
        <end position="57"/>
    </location>
</feature>
<feature type="transmembrane region" description="Helical" evidence="1">
    <location>
        <begin position="91"/>
        <end position="111"/>
    </location>
</feature>
<evidence type="ECO:0000313" key="4">
    <source>
        <dbReference type="Proteomes" id="UP000034516"/>
    </source>
</evidence>
<protein>
    <recommendedName>
        <fullName evidence="2">EamA domain-containing protein</fullName>
    </recommendedName>
</protein>
<name>A0A0G0YXE7_9BACT</name>
<dbReference type="AlphaFoldDB" id="A0A0G0YXE7"/>
<dbReference type="SUPFAM" id="SSF103481">
    <property type="entry name" value="Multidrug resistance efflux transporter EmrE"/>
    <property type="match status" value="1"/>
</dbReference>
<evidence type="ECO:0000256" key="1">
    <source>
        <dbReference type="SAM" id="Phobius"/>
    </source>
</evidence>
<dbReference type="InterPro" id="IPR000620">
    <property type="entry name" value="EamA_dom"/>
</dbReference>
<feature type="transmembrane region" description="Helical" evidence="1">
    <location>
        <begin position="220"/>
        <end position="239"/>
    </location>
</feature>
<dbReference type="Proteomes" id="UP000034516">
    <property type="component" value="Unassembled WGS sequence"/>
</dbReference>
<reference evidence="3 4" key="1">
    <citation type="journal article" date="2015" name="Nature">
        <title>rRNA introns, odd ribosomes, and small enigmatic genomes across a large radiation of phyla.</title>
        <authorList>
            <person name="Brown C.T."/>
            <person name="Hug L.A."/>
            <person name="Thomas B.C."/>
            <person name="Sharon I."/>
            <person name="Castelle C.J."/>
            <person name="Singh A."/>
            <person name="Wilkins M.J."/>
            <person name="Williams K.H."/>
            <person name="Banfield J.F."/>
        </authorList>
    </citation>
    <scope>NUCLEOTIDE SEQUENCE [LARGE SCALE GENOMIC DNA]</scope>
</reference>
<feature type="domain" description="EamA" evidence="2">
    <location>
        <begin position="2"/>
        <end position="135"/>
    </location>
</feature>
<feature type="transmembrane region" description="Helical" evidence="1">
    <location>
        <begin position="251"/>
        <end position="269"/>
    </location>
</feature>
<feature type="transmembrane region" description="Helical" evidence="1">
    <location>
        <begin position="63"/>
        <end position="84"/>
    </location>
</feature>
<dbReference type="PANTHER" id="PTHR22911">
    <property type="entry name" value="ACYL-MALONYL CONDENSING ENZYME-RELATED"/>
    <property type="match status" value="1"/>
</dbReference>
<evidence type="ECO:0000313" key="3">
    <source>
        <dbReference type="EMBL" id="KKS41282.1"/>
    </source>
</evidence>
<comment type="caution">
    <text evidence="3">The sequence shown here is derived from an EMBL/GenBank/DDBJ whole genome shotgun (WGS) entry which is preliminary data.</text>
</comment>
<keyword evidence="1" id="KW-0812">Transmembrane</keyword>
<feature type="transmembrane region" description="Helical" evidence="1">
    <location>
        <begin position="276"/>
        <end position="298"/>
    </location>
</feature>
<dbReference type="GO" id="GO:0016020">
    <property type="term" value="C:membrane"/>
    <property type="evidence" value="ECO:0007669"/>
    <property type="project" value="InterPro"/>
</dbReference>
<gene>
    <name evidence="3" type="ORF">UV02_C0029G0005</name>
</gene>
<sequence length="299" mass="33301">MPWLLITLIAYFLNAIAMVVDKTLLKRDVKNPFVYTFYIAALGAVLMVFILPFGLRWPGCNQFIISLIAGAAFTIGLFLMFFGLKKEDASRLIPVIGGLTPIFVFILAYLFLDERLFSRQAIAFALIIIGTFIVSLNIGKDHFPHLRRAFWLALPAAFFFGLSYVLTKDVYNHQSFLSGFIWTRLGAFVVAMLPMLFAANRRGLLHQGNNAGIANIKGRFLFGQACGGASAILIQYAVSMASVSLVQALQGTQYVFIFIAVVYLTYYYPKILQEKLSAAIIAQKIMAIILIGLGMYFII</sequence>
<accession>A0A0G0YXE7</accession>
<keyword evidence="1" id="KW-0472">Membrane</keyword>
<feature type="transmembrane region" description="Helical" evidence="1">
    <location>
        <begin position="150"/>
        <end position="167"/>
    </location>
</feature>
<feature type="transmembrane region" description="Helical" evidence="1">
    <location>
        <begin position="6"/>
        <end position="25"/>
    </location>
</feature>
<dbReference type="EMBL" id="LCCW01000029">
    <property type="protein sequence ID" value="KKS41282.1"/>
    <property type="molecule type" value="Genomic_DNA"/>
</dbReference>
<feature type="transmembrane region" description="Helical" evidence="1">
    <location>
        <begin position="179"/>
        <end position="199"/>
    </location>
</feature>
<dbReference type="Pfam" id="PF00892">
    <property type="entry name" value="EamA"/>
    <property type="match status" value="1"/>
</dbReference>
<dbReference type="Gene3D" id="1.10.3730.20">
    <property type="match status" value="1"/>
</dbReference>